<name>A0A2G9Z888_9BACT</name>
<dbReference type="GO" id="GO:0016987">
    <property type="term" value="F:sigma factor activity"/>
    <property type="evidence" value="ECO:0007669"/>
    <property type="project" value="UniProtKB-KW"/>
</dbReference>
<evidence type="ECO:0000313" key="9">
    <source>
        <dbReference type="Proteomes" id="UP000231235"/>
    </source>
</evidence>
<dbReference type="CDD" id="cd06171">
    <property type="entry name" value="Sigma70_r4"/>
    <property type="match status" value="1"/>
</dbReference>
<dbReference type="InterPro" id="IPR036388">
    <property type="entry name" value="WH-like_DNA-bd_sf"/>
</dbReference>
<dbReference type="Gene3D" id="1.10.1740.10">
    <property type="match status" value="1"/>
</dbReference>
<feature type="domain" description="RNA polymerase sigma factor 70 region 4 type 2" evidence="7">
    <location>
        <begin position="130"/>
        <end position="181"/>
    </location>
</feature>
<dbReference type="InterPro" id="IPR013324">
    <property type="entry name" value="RNA_pol_sigma_r3/r4-like"/>
</dbReference>
<feature type="domain" description="RNA polymerase sigma-70 region 2" evidence="6">
    <location>
        <begin position="29"/>
        <end position="91"/>
    </location>
</feature>
<dbReference type="InterPro" id="IPR014284">
    <property type="entry name" value="RNA_pol_sigma-70_dom"/>
</dbReference>
<dbReference type="PANTHER" id="PTHR43133">
    <property type="entry name" value="RNA POLYMERASE ECF-TYPE SIGMA FACTO"/>
    <property type="match status" value="1"/>
</dbReference>
<accession>A0A2G9Z888</accession>
<dbReference type="Proteomes" id="UP000231235">
    <property type="component" value="Unassembled WGS sequence"/>
</dbReference>
<dbReference type="Pfam" id="PF08281">
    <property type="entry name" value="Sigma70_r4_2"/>
    <property type="match status" value="1"/>
</dbReference>
<comment type="similarity">
    <text evidence="1">Belongs to the sigma-70 factor family. ECF subfamily.</text>
</comment>
<dbReference type="PANTHER" id="PTHR43133:SF8">
    <property type="entry name" value="RNA POLYMERASE SIGMA FACTOR HI_1459-RELATED"/>
    <property type="match status" value="1"/>
</dbReference>
<gene>
    <name evidence="8" type="ORF">COX28_02530</name>
</gene>
<reference evidence="8 9" key="1">
    <citation type="submission" date="2017-09" db="EMBL/GenBank/DDBJ databases">
        <title>Depth-based differentiation of microbial function through sediment-hosted aquifers and enrichment of novel symbionts in the deep terrestrial subsurface.</title>
        <authorList>
            <person name="Probst A.J."/>
            <person name="Ladd B."/>
            <person name="Jarett J.K."/>
            <person name="Geller-Mcgrath D.E."/>
            <person name="Sieber C.M."/>
            <person name="Emerson J.B."/>
            <person name="Anantharaman K."/>
            <person name="Thomas B.C."/>
            <person name="Malmstrom R."/>
            <person name="Stieglmeier M."/>
            <person name="Klingl A."/>
            <person name="Woyke T."/>
            <person name="Ryan C.M."/>
            <person name="Banfield J.F."/>
        </authorList>
    </citation>
    <scope>NUCLEOTIDE SEQUENCE [LARGE SCALE GENOMIC DNA]</scope>
    <source>
        <strain evidence="8">CG23_combo_of_CG06-09_8_20_14_all_39_39</strain>
    </source>
</reference>
<evidence type="ECO:0000259" key="7">
    <source>
        <dbReference type="Pfam" id="PF08281"/>
    </source>
</evidence>
<keyword evidence="2" id="KW-0805">Transcription regulation</keyword>
<evidence type="ECO:0008006" key="10">
    <source>
        <dbReference type="Google" id="ProtNLM"/>
    </source>
</evidence>
<dbReference type="InterPro" id="IPR013325">
    <property type="entry name" value="RNA_pol_sigma_r2"/>
</dbReference>
<sequence>MALRFKNDKDLLKKIRQGDKESFELFYKMESEKIYKFVNFKINDSFEAEEIVQDIFFNFWDYVREGKEVNDALGLLYKIARNKIIDYYRKNGIRPKILSLDDGEGYQLASNKINDQDIENELDVSFEIKSIEQVMTELPDDYQDVMMMHFVREMKMAEIAAVINKSEGAVRVMIYRALKLLKKLLNEKNE</sequence>
<proteinExistence type="inferred from homology"/>
<keyword evidence="3" id="KW-0731">Sigma factor</keyword>
<evidence type="ECO:0000256" key="3">
    <source>
        <dbReference type="ARBA" id="ARBA00023082"/>
    </source>
</evidence>
<evidence type="ECO:0000256" key="5">
    <source>
        <dbReference type="ARBA" id="ARBA00023163"/>
    </source>
</evidence>
<dbReference type="AlphaFoldDB" id="A0A2G9Z888"/>
<evidence type="ECO:0000259" key="6">
    <source>
        <dbReference type="Pfam" id="PF04542"/>
    </source>
</evidence>
<comment type="caution">
    <text evidence="8">The sequence shown here is derived from an EMBL/GenBank/DDBJ whole genome shotgun (WGS) entry which is preliminary data.</text>
</comment>
<protein>
    <recommendedName>
        <fullName evidence="10">RNA polymerase sigma factor 70 region 4 type 2 domain-containing protein</fullName>
    </recommendedName>
</protein>
<dbReference type="GO" id="GO:0006352">
    <property type="term" value="P:DNA-templated transcription initiation"/>
    <property type="evidence" value="ECO:0007669"/>
    <property type="project" value="InterPro"/>
</dbReference>
<keyword evidence="5" id="KW-0804">Transcription</keyword>
<dbReference type="Pfam" id="PF04542">
    <property type="entry name" value="Sigma70_r2"/>
    <property type="match status" value="1"/>
</dbReference>
<dbReference type="GO" id="GO:0003677">
    <property type="term" value="F:DNA binding"/>
    <property type="evidence" value="ECO:0007669"/>
    <property type="project" value="UniProtKB-KW"/>
</dbReference>
<evidence type="ECO:0000313" key="8">
    <source>
        <dbReference type="EMBL" id="PIP28840.1"/>
    </source>
</evidence>
<evidence type="ECO:0000256" key="4">
    <source>
        <dbReference type="ARBA" id="ARBA00023125"/>
    </source>
</evidence>
<evidence type="ECO:0000256" key="1">
    <source>
        <dbReference type="ARBA" id="ARBA00010641"/>
    </source>
</evidence>
<dbReference type="SUPFAM" id="SSF88659">
    <property type="entry name" value="Sigma3 and sigma4 domains of RNA polymerase sigma factors"/>
    <property type="match status" value="1"/>
</dbReference>
<dbReference type="Gene3D" id="1.10.10.10">
    <property type="entry name" value="Winged helix-like DNA-binding domain superfamily/Winged helix DNA-binding domain"/>
    <property type="match status" value="1"/>
</dbReference>
<dbReference type="NCBIfam" id="TIGR02937">
    <property type="entry name" value="sigma70-ECF"/>
    <property type="match status" value="1"/>
</dbReference>
<dbReference type="InterPro" id="IPR007627">
    <property type="entry name" value="RNA_pol_sigma70_r2"/>
</dbReference>
<organism evidence="8 9">
    <name type="scientific">Candidatus Kuenenbacteria bacterium CG23_combo_of_CG06-09_8_20_14_all_39_39</name>
    <dbReference type="NCBI Taxonomy" id="1974623"/>
    <lineage>
        <taxon>Bacteria</taxon>
        <taxon>Candidatus Kueneniibacteriota</taxon>
    </lineage>
</organism>
<dbReference type="InterPro" id="IPR039425">
    <property type="entry name" value="RNA_pol_sigma-70-like"/>
</dbReference>
<dbReference type="SUPFAM" id="SSF88946">
    <property type="entry name" value="Sigma2 domain of RNA polymerase sigma factors"/>
    <property type="match status" value="1"/>
</dbReference>
<dbReference type="EMBL" id="PCRX01000046">
    <property type="protein sequence ID" value="PIP28840.1"/>
    <property type="molecule type" value="Genomic_DNA"/>
</dbReference>
<keyword evidence="4" id="KW-0238">DNA-binding</keyword>
<evidence type="ECO:0000256" key="2">
    <source>
        <dbReference type="ARBA" id="ARBA00023015"/>
    </source>
</evidence>
<dbReference type="InterPro" id="IPR013249">
    <property type="entry name" value="RNA_pol_sigma70_r4_t2"/>
</dbReference>